<dbReference type="OrthoDB" id="9768004at2"/>
<dbReference type="InterPro" id="IPR051043">
    <property type="entry name" value="Sulfatase_Mod_Factor_Kinase"/>
</dbReference>
<dbReference type="Proteomes" id="UP000237968">
    <property type="component" value="Unassembled WGS sequence"/>
</dbReference>
<keyword evidence="3" id="KW-0808">Transferase</keyword>
<dbReference type="InterPro" id="IPR042095">
    <property type="entry name" value="SUMF_sf"/>
</dbReference>
<evidence type="ECO:0000256" key="1">
    <source>
        <dbReference type="SAM" id="MobiDB-lite"/>
    </source>
</evidence>
<dbReference type="Gene3D" id="3.90.1580.10">
    <property type="entry name" value="paralog of FGE (formylglycine-generating enzyme)"/>
    <property type="match status" value="1"/>
</dbReference>
<gene>
    <name evidence="3" type="primary">pkn1_2</name>
    <name evidence="3" type="ORF">ENSA5_03090</name>
</gene>
<keyword evidence="4" id="KW-1185">Reference proteome</keyword>
<accession>A0A2S9YJP2</accession>
<organism evidence="3 4">
    <name type="scientific">Enhygromyxa salina</name>
    <dbReference type="NCBI Taxonomy" id="215803"/>
    <lineage>
        <taxon>Bacteria</taxon>
        <taxon>Pseudomonadati</taxon>
        <taxon>Myxococcota</taxon>
        <taxon>Polyangia</taxon>
        <taxon>Nannocystales</taxon>
        <taxon>Nannocystaceae</taxon>
        <taxon>Enhygromyxa</taxon>
    </lineage>
</organism>
<sequence length="284" mass="30201">MICPARLSAPLTSSIVSIVLCGACTPGEDEAGDAAEAETGAEDSEPLFIPPGTRQIPGGEVWRGCLADDGDCDGNEEPGGWVTVSPFFIDIHEATVESYEDCVDDGACGETPDEPDCNATRNDRDDHPINCVSWDNAAAYCAWRGLRLPTEAEWERAARGDELRLYPWGDDPPSCELAVVDGEGCGGSSTQPVGSLREGDSPFRVADMAGNVSEWVSDYYDADYYAASAGAEDPQGPASGSEHGVKGSAFTVPANFPAQRISKRNFASPDSDLRIYGVRCARDF</sequence>
<name>A0A2S9YJP2_9BACT</name>
<feature type="region of interest" description="Disordered" evidence="1">
    <location>
        <begin position="29"/>
        <end position="53"/>
    </location>
</feature>
<evidence type="ECO:0000313" key="3">
    <source>
        <dbReference type="EMBL" id="PRQ05319.1"/>
    </source>
</evidence>
<proteinExistence type="predicted"/>
<dbReference type="AlphaFoldDB" id="A0A2S9YJP2"/>
<dbReference type="PANTHER" id="PTHR23150">
    <property type="entry name" value="SULFATASE MODIFYING FACTOR 1, 2"/>
    <property type="match status" value="1"/>
</dbReference>
<evidence type="ECO:0000313" key="4">
    <source>
        <dbReference type="Proteomes" id="UP000237968"/>
    </source>
</evidence>
<comment type="caution">
    <text evidence="3">The sequence shown here is derived from an EMBL/GenBank/DDBJ whole genome shotgun (WGS) entry which is preliminary data.</text>
</comment>
<dbReference type="PANTHER" id="PTHR23150:SF19">
    <property type="entry name" value="FORMYLGLYCINE-GENERATING ENZYME"/>
    <property type="match status" value="1"/>
</dbReference>
<evidence type="ECO:0000259" key="2">
    <source>
        <dbReference type="Pfam" id="PF03781"/>
    </source>
</evidence>
<protein>
    <submittedName>
        <fullName evidence="3">Serine/threonine-protein kinase pkn1</fullName>
        <ecNumber evidence="3">2.7.11.1</ecNumber>
    </submittedName>
</protein>
<reference evidence="3 4" key="1">
    <citation type="submission" date="2018-03" db="EMBL/GenBank/DDBJ databases">
        <title>Draft Genome Sequences of the Obligatory Marine Myxobacteria Enhygromyxa salina SWB005.</title>
        <authorList>
            <person name="Poehlein A."/>
            <person name="Moghaddam J.A."/>
            <person name="Harms H."/>
            <person name="Alanjari M."/>
            <person name="Koenig G.M."/>
            <person name="Daniel R."/>
            <person name="Schaeberle T.F."/>
        </authorList>
    </citation>
    <scope>NUCLEOTIDE SEQUENCE [LARGE SCALE GENOMIC DNA]</scope>
    <source>
        <strain evidence="3 4">SWB005</strain>
    </source>
</reference>
<dbReference type="EC" id="2.7.11.1" evidence="3"/>
<keyword evidence="3" id="KW-0418">Kinase</keyword>
<feature type="compositionally biased region" description="Acidic residues" evidence="1">
    <location>
        <begin position="29"/>
        <end position="45"/>
    </location>
</feature>
<dbReference type="Pfam" id="PF03781">
    <property type="entry name" value="FGE-sulfatase"/>
    <property type="match status" value="1"/>
</dbReference>
<dbReference type="RefSeq" id="WP_106389785.1">
    <property type="nucleotide sequence ID" value="NZ_PVNK01000015.1"/>
</dbReference>
<dbReference type="SUPFAM" id="SSF56436">
    <property type="entry name" value="C-type lectin-like"/>
    <property type="match status" value="1"/>
</dbReference>
<dbReference type="InterPro" id="IPR005532">
    <property type="entry name" value="SUMF_dom"/>
</dbReference>
<dbReference type="GO" id="GO:0004674">
    <property type="term" value="F:protein serine/threonine kinase activity"/>
    <property type="evidence" value="ECO:0007669"/>
    <property type="project" value="UniProtKB-EC"/>
</dbReference>
<dbReference type="EMBL" id="PVNK01000015">
    <property type="protein sequence ID" value="PRQ05319.1"/>
    <property type="molecule type" value="Genomic_DNA"/>
</dbReference>
<feature type="domain" description="Sulfatase-modifying factor enzyme-like" evidence="2">
    <location>
        <begin position="54"/>
        <end position="282"/>
    </location>
</feature>
<dbReference type="GO" id="GO:0120147">
    <property type="term" value="F:formylglycine-generating oxidase activity"/>
    <property type="evidence" value="ECO:0007669"/>
    <property type="project" value="TreeGrafter"/>
</dbReference>
<dbReference type="InterPro" id="IPR016187">
    <property type="entry name" value="CTDL_fold"/>
</dbReference>